<protein>
    <submittedName>
        <fullName evidence="1">Uncharacterized protein</fullName>
    </submittedName>
</protein>
<keyword evidence="2" id="KW-1185">Reference proteome</keyword>
<evidence type="ECO:0000313" key="2">
    <source>
        <dbReference type="Proteomes" id="UP001372338"/>
    </source>
</evidence>
<dbReference type="AlphaFoldDB" id="A0AAN9FGR2"/>
<sequence>MAAAFRQEQGWMTWLRVLREKSITIHFGQWPIPISNEEALFLHDLLMLPYSSVITTSKYSMTASAEIPEGDLTQVRFHSCSP</sequence>
<accession>A0AAN9FGR2</accession>
<gene>
    <name evidence="1" type="ORF">RIF29_14013</name>
</gene>
<organism evidence="1 2">
    <name type="scientific">Crotalaria pallida</name>
    <name type="common">Smooth rattlebox</name>
    <name type="synonym">Crotalaria striata</name>
    <dbReference type="NCBI Taxonomy" id="3830"/>
    <lineage>
        <taxon>Eukaryota</taxon>
        <taxon>Viridiplantae</taxon>
        <taxon>Streptophyta</taxon>
        <taxon>Embryophyta</taxon>
        <taxon>Tracheophyta</taxon>
        <taxon>Spermatophyta</taxon>
        <taxon>Magnoliopsida</taxon>
        <taxon>eudicotyledons</taxon>
        <taxon>Gunneridae</taxon>
        <taxon>Pentapetalae</taxon>
        <taxon>rosids</taxon>
        <taxon>fabids</taxon>
        <taxon>Fabales</taxon>
        <taxon>Fabaceae</taxon>
        <taxon>Papilionoideae</taxon>
        <taxon>50 kb inversion clade</taxon>
        <taxon>genistoids sensu lato</taxon>
        <taxon>core genistoids</taxon>
        <taxon>Crotalarieae</taxon>
        <taxon>Crotalaria</taxon>
    </lineage>
</organism>
<evidence type="ECO:0000313" key="1">
    <source>
        <dbReference type="EMBL" id="KAK7272968.1"/>
    </source>
</evidence>
<reference evidence="1 2" key="1">
    <citation type="submission" date="2024-01" db="EMBL/GenBank/DDBJ databases">
        <title>The genomes of 5 underutilized Papilionoideae crops provide insights into root nodulation and disease resistanc.</title>
        <authorList>
            <person name="Yuan L."/>
        </authorList>
    </citation>
    <scope>NUCLEOTIDE SEQUENCE [LARGE SCALE GENOMIC DNA]</scope>
    <source>
        <strain evidence="1">ZHUSHIDOU_FW_LH</strain>
        <tissue evidence="1">Leaf</tissue>
    </source>
</reference>
<dbReference type="EMBL" id="JAYWIO010000003">
    <property type="protein sequence ID" value="KAK7272968.1"/>
    <property type="molecule type" value="Genomic_DNA"/>
</dbReference>
<comment type="caution">
    <text evidence="1">The sequence shown here is derived from an EMBL/GenBank/DDBJ whole genome shotgun (WGS) entry which is preliminary data.</text>
</comment>
<name>A0AAN9FGR2_CROPI</name>
<proteinExistence type="predicted"/>
<dbReference type="Proteomes" id="UP001372338">
    <property type="component" value="Unassembled WGS sequence"/>
</dbReference>